<protein>
    <submittedName>
        <fullName evidence="6">Hypothetical phage integrase family</fullName>
    </submittedName>
</protein>
<proteinExistence type="inferred from homology"/>
<keyword evidence="2" id="KW-0229">DNA integration</keyword>
<dbReference type="RefSeq" id="WP_011221325.1">
    <property type="nucleotide sequence ID" value="NC_006371.1"/>
</dbReference>
<dbReference type="GO" id="GO:0006310">
    <property type="term" value="P:DNA recombination"/>
    <property type="evidence" value="ECO:0007669"/>
    <property type="project" value="UniProtKB-KW"/>
</dbReference>
<dbReference type="InterPro" id="IPR010998">
    <property type="entry name" value="Integrase_recombinase_N"/>
</dbReference>
<dbReference type="Gene3D" id="1.10.443.10">
    <property type="entry name" value="Intergrase catalytic core"/>
    <property type="match status" value="1"/>
</dbReference>
<dbReference type="Pfam" id="PF13356">
    <property type="entry name" value="Arm-DNA-bind_3"/>
    <property type="match status" value="1"/>
</dbReference>
<dbReference type="PROSITE" id="PS51898">
    <property type="entry name" value="TYR_RECOMBINASE"/>
    <property type="match status" value="1"/>
</dbReference>
<dbReference type="eggNOG" id="COG0582">
    <property type="taxonomic scope" value="Bacteria"/>
</dbReference>
<dbReference type="PANTHER" id="PTHR30629">
    <property type="entry name" value="PROPHAGE INTEGRASE"/>
    <property type="match status" value="1"/>
</dbReference>
<dbReference type="GO" id="GO:0003677">
    <property type="term" value="F:DNA binding"/>
    <property type="evidence" value="ECO:0007669"/>
    <property type="project" value="UniProtKB-KW"/>
</dbReference>
<accession>Q6LHT8</accession>
<dbReference type="SUPFAM" id="SSF56349">
    <property type="entry name" value="DNA breaking-rejoining enzymes"/>
    <property type="match status" value="1"/>
</dbReference>
<evidence type="ECO:0000256" key="2">
    <source>
        <dbReference type="ARBA" id="ARBA00022908"/>
    </source>
</evidence>
<keyword evidence="3" id="KW-0238">DNA-binding</keyword>
<dbReference type="InterPro" id="IPR001589">
    <property type="entry name" value="Actinin_actin-bd_CS"/>
</dbReference>
<keyword evidence="7" id="KW-1185">Reference proteome</keyword>
<dbReference type="Gene3D" id="1.10.150.130">
    <property type="match status" value="1"/>
</dbReference>
<keyword evidence="4" id="KW-0233">DNA recombination</keyword>
<dbReference type="InterPro" id="IPR025166">
    <property type="entry name" value="Integrase_DNA_bind_dom"/>
</dbReference>
<name>Q6LHT8_PHOPR</name>
<evidence type="ECO:0000313" key="7">
    <source>
        <dbReference type="Proteomes" id="UP000000593"/>
    </source>
</evidence>
<gene>
    <name evidence="6" type="primary">SO3013</name>
    <name evidence="6" type="ordered locus">PBPRB1271</name>
</gene>
<reference evidence="7" key="1">
    <citation type="journal article" date="2005" name="Science">
        <title>Life at depth: Photobacterium profundum genome sequence and expression analysis.</title>
        <authorList>
            <person name="Vezzi A."/>
            <person name="Campanaro S."/>
            <person name="D'Angelo M."/>
            <person name="Simonato F."/>
            <person name="Vitulo N."/>
            <person name="Lauro F.M."/>
            <person name="Cestaro A."/>
            <person name="Malacrida G."/>
            <person name="Simionati B."/>
            <person name="Cannata N."/>
            <person name="Romualdi C."/>
            <person name="Bartlett D.H."/>
            <person name="Valle G."/>
        </authorList>
    </citation>
    <scope>NUCLEOTIDE SEQUENCE [LARGE SCALE GENOMIC DNA]</scope>
    <source>
        <strain evidence="7">ATCC BAA-1253 / SS9</strain>
    </source>
</reference>
<evidence type="ECO:0000256" key="1">
    <source>
        <dbReference type="ARBA" id="ARBA00008857"/>
    </source>
</evidence>
<feature type="domain" description="Tyr recombinase" evidence="5">
    <location>
        <begin position="201"/>
        <end position="391"/>
    </location>
</feature>
<dbReference type="Proteomes" id="UP000000593">
    <property type="component" value="Chromosome 2"/>
</dbReference>
<dbReference type="GO" id="GO:0015074">
    <property type="term" value="P:DNA integration"/>
    <property type="evidence" value="ECO:0007669"/>
    <property type="project" value="UniProtKB-KW"/>
</dbReference>
<dbReference type="STRING" id="298386.PBPRB1271"/>
<dbReference type="Gene3D" id="3.30.160.390">
    <property type="entry name" value="Integrase, DNA-binding domain"/>
    <property type="match status" value="1"/>
</dbReference>
<sequence>MLTDFALKKQLNKKRIGIVREKDRDGLYIRVSPKGKIVFYIRYRYAGKAKDMDLGSYPLMSLKNARITNESYRALIEQGRDPKIEKQLAQQNISDDISFGELFELWYEKECKPTIKRHERIYKQIVFNTNKSCAKLPASKLTTHFWLDLLENIRNRAPAVSGKLLGHIKKIYAFGIRRRLVHDNPVQSLNAKRDLLVVNNNNNRFLTDEEIRSLFTYISAKNSFSTRNSLVIHFALIYGCRMGEMSLTKREHFDFDNLIWTLPPECHKTGGKTKKPLVRPIIECSVPMIKELFALSDNNEYLLSNQSGVPYTGTFWTRWPAFIDTWLKKNGYDEISQWGIHTLRKTMRTNISPLTLKMPHVAEKMLGHKLQGVWSVYDHYDYLDEQREVYTAWWNKLERILANTENVVGIKKA</sequence>
<dbReference type="InterPro" id="IPR050808">
    <property type="entry name" value="Phage_Integrase"/>
</dbReference>
<dbReference type="InterPro" id="IPR013762">
    <property type="entry name" value="Integrase-like_cat_sf"/>
</dbReference>
<dbReference type="HOGENOM" id="CLU_027562_0_4_6"/>
<dbReference type="InterPro" id="IPR002104">
    <property type="entry name" value="Integrase_catalytic"/>
</dbReference>
<evidence type="ECO:0000256" key="4">
    <source>
        <dbReference type="ARBA" id="ARBA00023172"/>
    </source>
</evidence>
<evidence type="ECO:0000313" key="6">
    <source>
        <dbReference type="EMBL" id="CAG23142.1"/>
    </source>
</evidence>
<organism evidence="6 7">
    <name type="scientific">Photobacterium profundum (strain SS9)</name>
    <dbReference type="NCBI Taxonomy" id="298386"/>
    <lineage>
        <taxon>Bacteria</taxon>
        <taxon>Pseudomonadati</taxon>
        <taxon>Pseudomonadota</taxon>
        <taxon>Gammaproteobacteria</taxon>
        <taxon>Vibrionales</taxon>
        <taxon>Vibrionaceae</taxon>
        <taxon>Photobacterium</taxon>
    </lineage>
</organism>
<dbReference type="Pfam" id="PF00589">
    <property type="entry name" value="Phage_integrase"/>
    <property type="match status" value="1"/>
</dbReference>
<evidence type="ECO:0000259" key="5">
    <source>
        <dbReference type="PROSITE" id="PS51898"/>
    </source>
</evidence>
<dbReference type="KEGG" id="ppr:PBPRB1271"/>
<comment type="similarity">
    <text evidence="1">Belongs to the 'phage' integrase family.</text>
</comment>
<dbReference type="EMBL" id="CR378679">
    <property type="protein sequence ID" value="CAG23142.1"/>
    <property type="molecule type" value="Genomic_DNA"/>
</dbReference>
<dbReference type="InterPro" id="IPR038488">
    <property type="entry name" value="Integrase_DNA-bd_sf"/>
</dbReference>
<dbReference type="PROSITE" id="PS00019">
    <property type="entry name" value="ACTININ_1"/>
    <property type="match status" value="1"/>
</dbReference>
<dbReference type="InterPro" id="IPR011010">
    <property type="entry name" value="DNA_brk_join_enz"/>
</dbReference>
<evidence type="ECO:0000256" key="3">
    <source>
        <dbReference type="ARBA" id="ARBA00023125"/>
    </source>
</evidence>
<dbReference type="AlphaFoldDB" id="Q6LHT8"/>
<dbReference type="PANTHER" id="PTHR30629:SF2">
    <property type="entry name" value="PROPHAGE INTEGRASE INTS-RELATED"/>
    <property type="match status" value="1"/>
</dbReference>